<reference evidence="1" key="1">
    <citation type="submission" date="2023-10" db="EMBL/GenBank/DDBJ databases">
        <title>Genome assembly of Pristionchus species.</title>
        <authorList>
            <person name="Yoshida K."/>
            <person name="Sommer R.J."/>
        </authorList>
    </citation>
    <scope>NUCLEOTIDE SEQUENCE</scope>
    <source>
        <strain evidence="1">RS5133</strain>
    </source>
</reference>
<sequence length="163" mass="18605">AFDARLVNVEDEAGMWLQSKLSVHQLSQVLHSMHPLLFDFCIDHLRLCVRLDEIAHVLHDALKGLTVEKLLFHLELEEDWDALIDFVDHLTPTSLELFVALPLQPDYISHLAANVDQLKLIYTAERELDSGIAPHIIDWLSMRCSNIDIFGVLSRADTRAILM</sequence>
<evidence type="ECO:0000313" key="1">
    <source>
        <dbReference type="EMBL" id="GMT09807.1"/>
    </source>
</evidence>
<feature type="non-terminal residue" evidence="1">
    <location>
        <position position="163"/>
    </location>
</feature>
<organism evidence="1 2">
    <name type="scientific">Pristionchus fissidentatus</name>
    <dbReference type="NCBI Taxonomy" id="1538716"/>
    <lineage>
        <taxon>Eukaryota</taxon>
        <taxon>Metazoa</taxon>
        <taxon>Ecdysozoa</taxon>
        <taxon>Nematoda</taxon>
        <taxon>Chromadorea</taxon>
        <taxon>Rhabditida</taxon>
        <taxon>Rhabditina</taxon>
        <taxon>Diplogasteromorpha</taxon>
        <taxon>Diplogasteroidea</taxon>
        <taxon>Neodiplogasteridae</taxon>
        <taxon>Pristionchus</taxon>
    </lineage>
</organism>
<keyword evidence="2" id="KW-1185">Reference proteome</keyword>
<dbReference type="EMBL" id="BTSY01000001">
    <property type="protein sequence ID" value="GMT09807.1"/>
    <property type="molecule type" value="Genomic_DNA"/>
</dbReference>
<protein>
    <submittedName>
        <fullName evidence="1">Uncharacterized protein</fullName>
    </submittedName>
</protein>
<dbReference type="Proteomes" id="UP001432322">
    <property type="component" value="Unassembled WGS sequence"/>
</dbReference>
<proteinExistence type="predicted"/>
<evidence type="ECO:0000313" key="2">
    <source>
        <dbReference type="Proteomes" id="UP001432322"/>
    </source>
</evidence>
<gene>
    <name evidence="1" type="ORF">PFISCL1PPCAC_1104</name>
</gene>
<dbReference type="AlphaFoldDB" id="A0AAV5UU47"/>
<feature type="non-terminal residue" evidence="1">
    <location>
        <position position="1"/>
    </location>
</feature>
<comment type="caution">
    <text evidence="1">The sequence shown here is derived from an EMBL/GenBank/DDBJ whole genome shotgun (WGS) entry which is preliminary data.</text>
</comment>
<accession>A0AAV5UU47</accession>
<name>A0AAV5UU47_9BILA</name>